<sequence>MESIIQIKGNVHYNITLDPSIWIFDDRKVDLTSYFSENRVEVNADEAYVEGASKFWSREIMEGAAFPPTLKSEKKFDRQEMKTGTFGIVFQPFLANAEPKKDAKTVIFTDFVGNEYSYALADAAKLVFQFSIDGKSLSEDGPIYLLNPDGSNLATPIKNIVGIQVD</sequence>
<gene>
    <name evidence="1" type="ORF">DEX24_00370</name>
</gene>
<dbReference type="EMBL" id="QFVR01000001">
    <property type="protein sequence ID" value="PWI26787.1"/>
    <property type="molecule type" value="Genomic_DNA"/>
</dbReference>
<reference evidence="1 2" key="1">
    <citation type="submission" date="2018-05" db="EMBL/GenBank/DDBJ databases">
        <title>Kurthia sibirica genome sequence.</title>
        <authorList>
            <person name="Maclea K.S."/>
            <person name="Goen A.E."/>
        </authorList>
    </citation>
    <scope>NUCLEOTIDE SEQUENCE [LARGE SCALE GENOMIC DNA]</scope>
    <source>
        <strain evidence="1 2">ATCC 49154</strain>
    </source>
</reference>
<organism evidence="1 2">
    <name type="scientific">Kurthia sibirica</name>
    <dbReference type="NCBI Taxonomy" id="202750"/>
    <lineage>
        <taxon>Bacteria</taxon>
        <taxon>Bacillati</taxon>
        <taxon>Bacillota</taxon>
        <taxon>Bacilli</taxon>
        <taxon>Bacillales</taxon>
        <taxon>Caryophanaceae</taxon>
        <taxon>Kurthia</taxon>
    </lineage>
</organism>
<proteinExistence type="predicted"/>
<evidence type="ECO:0000313" key="1">
    <source>
        <dbReference type="EMBL" id="PWI26787.1"/>
    </source>
</evidence>
<accession>A0A2U3AQI0</accession>
<keyword evidence="2" id="KW-1185">Reference proteome</keyword>
<evidence type="ECO:0008006" key="3">
    <source>
        <dbReference type="Google" id="ProtNLM"/>
    </source>
</evidence>
<dbReference type="RefSeq" id="WP_109304410.1">
    <property type="nucleotide sequence ID" value="NZ_BJUF01000001.1"/>
</dbReference>
<comment type="caution">
    <text evidence="1">The sequence shown here is derived from an EMBL/GenBank/DDBJ whole genome shotgun (WGS) entry which is preliminary data.</text>
</comment>
<dbReference type="OrthoDB" id="2404998at2"/>
<dbReference type="AlphaFoldDB" id="A0A2U3AQI0"/>
<protein>
    <recommendedName>
        <fullName evidence="3">Peptidyl-prolyl cis-trans isomerase</fullName>
    </recommendedName>
</protein>
<name>A0A2U3AQI0_9BACL</name>
<evidence type="ECO:0000313" key="2">
    <source>
        <dbReference type="Proteomes" id="UP000245938"/>
    </source>
</evidence>
<dbReference type="Proteomes" id="UP000245938">
    <property type="component" value="Unassembled WGS sequence"/>
</dbReference>